<organism evidence="1 2">
    <name type="scientific">Occultella glacieicola</name>
    <dbReference type="NCBI Taxonomy" id="2518684"/>
    <lineage>
        <taxon>Bacteria</taxon>
        <taxon>Bacillati</taxon>
        <taxon>Actinomycetota</taxon>
        <taxon>Actinomycetes</taxon>
        <taxon>Micrococcales</taxon>
        <taxon>Ruaniaceae</taxon>
        <taxon>Occultella</taxon>
    </lineage>
</organism>
<dbReference type="Proteomes" id="UP000504882">
    <property type="component" value="Unassembled WGS sequence"/>
</dbReference>
<gene>
    <name evidence="1" type="ORF">EXU48_15705</name>
</gene>
<evidence type="ECO:0000313" key="2">
    <source>
        <dbReference type="Proteomes" id="UP000504882"/>
    </source>
</evidence>
<dbReference type="EMBL" id="SMNA01000007">
    <property type="protein sequence ID" value="TDE91589.1"/>
    <property type="molecule type" value="Genomic_DNA"/>
</dbReference>
<sequence>MNTWITHDRTMTSEVYMIDGYAVVVTNDSDGPWAAADVVYFDGLQAELGTESGEYFDGDTLDTLEYAFNWSGTPHNSESTMDWIGPTLFTATPDPANGNILLDITPGTSSTVDAITRTDANGTHPVRLLPNQLPTPSQLIVRDYEAALTGPVTYTLTGAGGSQVTTSLGSDHPWLFVPVYPQFSAAVESVTGYTSDRATQTTVHQVIGRPDPLVTIGRLQTRAGTLEIWCASHADALTVQNVYSLGHAVMLRQVEHAGLDMYHFARAVTVDPFAPQGARTRWRVAVDYVEVNRPTADLAGSLGWNYSELAAAHTSYFEVAFTYADYNALLVGPLT</sequence>
<keyword evidence="2" id="KW-1185">Reference proteome</keyword>
<proteinExistence type="predicted"/>
<accession>A0ABY2E1C6</accession>
<dbReference type="RefSeq" id="WP_133108623.1">
    <property type="nucleotide sequence ID" value="NZ_SMNA01000007.1"/>
</dbReference>
<comment type="caution">
    <text evidence="1">The sequence shown here is derived from an EMBL/GenBank/DDBJ whole genome shotgun (WGS) entry which is preliminary data.</text>
</comment>
<reference evidence="1 2" key="1">
    <citation type="submission" date="2019-03" db="EMBL/GenBank/DDBJ databases">
        <title>Genomic features of bacteria from cold environments.</title>
        <authorList>
            <person name="Shen L."/>
        </authorList>
    </citation>
    <scope>NUCLEOTIDE SEQUENCE [LARGE SCALE GENOMIC DNA]</scope>
    <source>
        <strain evidence="2">T3246-1</strain>
    </source>
</reference>
<protein>
    <submittedName>
        <fullName evidence="1">Uncharacterized protein</fullName>
    </submittedName>
</protein>
<evidence type="ECO:0000313" key="1">
    <source>
        <dbReference type="EMBL" id="TDE91589.1"/>
    </source>
</evidence>
<name>A0ABY2E1C6_9MICO</name>